<protein>
    <submittedName>
        <fullName evidence="1">Uncharacterized protein</fullName>
    </submittedName>
</protein>
<accession>A0A699U964</accession>
<dbReference type="AlphaFoldDB" id="A0A699U964"/>
<sequence length="54" mass="5408">LCSGDVLEFIYCSAAEVRVLAAGVGAEYSPAGVETGTPPEGFSPTGADLYAAKV</sequence>
<feature type="non-terminal residue" evidence="1">
    <location>
        <position position="1"/>
    </location>
</feature>
<comment type="caution">
    <text evidence="1">The sequence shown here is derived from an EMBL/GenBank/DDBJ whole genome shotgun (WGS) entry which is preliminary data.</text>
</comment>
<evidence type="ECO:0000313" key="1">
    <source>
        <dbReference type="EMBL" id="GFD19462.1"/>
    </source>
</evidence>
<proteinExistence type="predicted"/>
<name>A0A699U964_TANCI</name>
<reference evidence="1" key="1">
    <citation type="journal article" date="2019" name="Sci. Rep.">
        <title>Draft genome of Tanacetum cinerariifolium, the natural source of mosquito coil.</title>
        <authorList>
            <person name="Yamashiro T."/>
            <person name="Shiraishi A."/>
            <person name="Satake H."/>
            <person name="Nakayama K."/>
        </authorList>
    </citation>
    <scope>NUCLEOTIDE SEQUENCE</scope>
</reference>
<dbReference type="EMBL" id="BKCJ011314813">
    <property type="protein sequence ID" value="GFD19462.1"/>
    <property type="molecule type" value="Genomic_DNA"/>
</dbReference>
<gene>
    <name evidence="1" type="ORF">Tci_891431</name>
</gene>
<organism evidence="1">
    <name type="scientific">Tanacetum cinerariifolium</name>
    <name type="common">Dalmatian daisy</name>
    <name type="synonym">Chrysanthemum cinerariifolium</name>
    <dbReference type="NCBI Taxonomy" id="118510"/>
    <lineage>
        <taxon>Eukaryota</taxon>
        <taxon>Viridiplantae</taxon>
        <taxon>Streptophyta</taxon>
        <taxon>Embryophyta</taxon>
        <taxon>Tracheophyta</taxon>
        <taxon>Spermatophyta</taxon>
        <taxon>Magnoliopsida</taxon>
        <taxon>eudicotyledons</taxon>
        <taxon>Gunneridae</taxon>
        <taxon>Pentapetalae</taxon>
        <taxon>asterids</taxon>
        <taxon>campanulids</taxon>
        <taxon>Asterales</taxon>
        <taxon>Asteraceae</taxon>
        <taxon>Asteroideae</taxon>
        <taxon>Anthemideae</taxon>
        <taxon>Anthemidinae</taxon>
        <taxon>Tanacetum</taxon>
    </lineage>
</organism>